<dbReference type="Proteomes" id="UP000199623">
    <property type="component" value="Unassembled WGS sequence"/>
</dbReference>
<dbReference type="AlphaFoldDB" id="A0A1G7RA42"/>
<dbReference type="STRING" id="200378.SAMN05216553_105213"/>
<proteinExistence type="predicted"/>
<reference evidence="2" key="1">
    <citation type="submission" date="2016-10" db="EMBL/GenBank/DDBJ databases">
        <authorList>
            <person name="Varghese N."/>
            <person name="Submissions S."/>
        </authorList>
    </citation>
    <scope>NUCLEOTIDE SEQUENCE [LARGE SCALE GENOMIC DNA]</scope>
    <source>
        <strain evidence="2">CGMCC 4.3506</strain>
    </source>
</reference>
<dbReference type="EMBL" id="FNCC01000005">
    <property type="protein sequence ID" value="SDG07505.1"/>
    <property type="molecule type" value="Genomic_DNA"/>
</dbReference>
<organism evidence="1 2">
    <name type="scientific">Lentzea fradiae</name>
    <dbReference type="NCBI Taxonomy" id="200378"/>
    <lineage>
        <taxon>Bacteria</taxon>
        <taxon>Bacillati</taxon>
        <taxon>Actinomycetota</taxon>
        <taxon>Actinomycetes</taxon>
        <taxon>Pseudonocardiales</taxon>
        <taxon>Pseudonocardiaceae</taxon>
        <taxon>Lentzea</taxon>
    </lineage>
</organism>
<accession>A0A1G7RA42</accession>
<gene>
    <name evidence="1" type="ORF">SAMN05216553_105213</name>
</gene>
<name>A0A1G7RA42_9PSEU</name>
<dbReference type="RefSeq" id="WP_176946727.1">
    <property type="nucleotide sequence ID" value="NZ_FNCC01000005.1"/>
</dbReference>
<keyword evidence="2" id="KW-1185">Reference proteome</keyword>
<sequence length="58" mass="6212">MRTFLAAGLPAPLAPRLGAGGPVEITFWSALRGDQRVIDAFSSLRRFWRGGLTAGAVR</sequence>
<evidence type="ECO:0000313" key="1">
    <source>
        <dbReference type="EMBL" id="SDG07505.1"/>
    </source>
</evidence>
<evidence type="ECO:0000313" key="2">
    <source>
        <dbReference type="Proteomes" id="UP000199623"/>
    </source>
</evidence>
<protein>
    <submittedName>
        <fullName evidence="1">Uncharacterized protein</fullName>
    </submittedName>
</protein>